<evidence type="ECO:0000313" key="3">
    <source>
        <dbReference type="Proteomes" id="UP001220530"/>
    </source>
</evidence>
<dbReference type="Proteomes" id="UP001220530">
    <property type="component" value="Chromosome"/>
</dbReference>
<name>A0ABY7YNW6_9HYPH</name>
<protein>
    <submittedName>
        <fullName evidence="2">Zinc ribbon domain-containing protein</fullName>
    </submittedName>
</protein>
<sequence length="126" mass="13441">MISYELTLPYSLAPGWLAPYVEGLQKGRAMGRSCTKCGTVSFPPQRRCQCGNPDAKWVRLSGKASIELRTDGSDGAFGLVQFEGAANRAVTRLEGFSPDQSTGQLIVPPTDVPALVLAPSKPRSTS</sequence>
<dbReference type="Gene3D" id="6.10.30.10">
    <property type="match status" value="1"/>
</dbReference>
<dbReference type="EMBL" id="CP118246">
    <property type="protein sequence ID" value="WDR02887.1"/>
    <property type="molecule type" value="Genomic_DNA"/>
</dbReference>
<accession>A0ABY7YNW6</accession>
<evidence type="ECO:0000259" key="1">
    <source>
        <dbReference type="Pfam" id="PF12172"/>
    </source>
</evidence>
<dbReference type="SUPFAM" id="SSF50249">
    <property type="entry name" value="Nucleic acid-binding proteins"/>
    <property type="match status" value="1"/>
</dbReference>
<evidence type="ECO:0000313" key="2">
    <source>
        <dbReference type="EMBL" id="WDR02887.1"/>
    </source>
</evidence>
<dbReference type="InterPro" id="IPR012340">
    <property type="entry name" value="NA-bd_OB-fold"/>
</dbReference>
<dbReference type="InterPro" id="IPR022002">
    <property type="entry name" value="ChsH2_Znr"/>
</dbReference>
<proteinExistence type="predicted"/>
<organism evidence="2 3">
    <name type="scientific">Devosia algicola</name>
    <dbReference type="NCBI Taxonomy" id="3026418"/>
    <lineage>
        <taxon>Bacteria</taxon>
        <taxon>Pseudomonadati</taxon>
        <taxon>Pseudomonadota</taxon>
        <taxon>Alphaproteobacteria</taxon>
        <taxon>Hyphomicrobiales</taxon>
        <taxon>Devosiaceae</taxon>
        <taxon>Devosia</taxon>
    </lineage>
</organism>
<reference evidence="2 3" key="1">
    <citation type="submission" date="2023-02" db="EMBL/GenBank/DDBJ databases">
        <title>Devosia algicola sp. nov., isolated from the phycosphere of marine algae.</title>
        <authorList>
            <person name="Kim J.M."/>
            <person name="Lee J.K."/>
            <person name="Choi B.J."/>
            <person name="Bayburt H."/>
            <person name="Jeon C.O."/>
        </authorList>
    </citation>
    <scope>NUCLEOTIDE SEQUENCE [LARGE SCALE GENOMIC DNA]</scope>
    <source>
        <strain evidence="2 3">G20-9</strain>
    </source>
</reference>
<gene>
    <name evidence="2" type="ORF">PSQ19_01270</name>
</gene>
<dbReference type="Pfam" id="PF12172">
    <property type="entry name" value="zf-ChsH2"/>
    <property type="match status" value="1"/>
</dbReference>
<keyword evidence="3" id="KW-1185">Reference proteome</keyword>
<feature type="domain" description="ChsH2 rubredoxin-like zinc ribbon" evidence="1">
    <location>
        <begin position="22"/>
        <end position="51"/>
    </location>
</feature>
<dbReference type="RefSeq" id="WP_282219289.1">
    <property type="nucleotide sequence ID" value="NZ_CP118246.1"/>
</dbReference>